<sequence length="361" mass="39537">MLTAADEWHVHQTPEPIAVAGTDRNFYDRSYFGAFDPQSGLMVAAAFGMYPHLNVADAHLTVVLGGVQHAVHASKTLHSDRATLRVGPVAIEVVEPLRCLRVTVDETDGVAAELTVTGTHFPIEEPRFVYRIGPRTFMDYTRLSQGCTVDGWVSVDGERHVLGAGAFALRDRSWGIRPTGAPDPQPHLPPRAPQFAWLWTPVRLPGRTIFWHLNADAAGRPWNTRATICPDRAGEEEHVHAHGVMTPVLEPGTRWVAGATLTIAADDGTDLELTYEPRAHLEMQGLGYRHPSWSHGLAHGELEVARETIDLTAPDPGALHRWHRQLLCDVTAVDRAAETTERGTGILEHLVIGPYAPLGLG</sequence>
<protein>
    <submittedName>
        <fullName evidence="1">Uncharacterized protein</fullName>
    </submittedName>
</protein>
<evidence type="ECO:0000313" key="2">
    <source>
        <dbReference type="Proteomes" id="UP001056035"/>
    </source>
</evidence>
<dbReference type="Proteomes" id="UP001056035">
    <property type="component" value="Chromosome"/>
</dbReference>
<accession>A0ABY5DT69</accession>
<dbReference type="EMBL" id="CP098502">
    <property type="protein sequence ID" value="UTI63744.1"/>
    <property type="molecule type" value="Genomic_DNA"/>
</dbReference>
<evidence type="ECO:0000313" key="1">
    <source>
        <dbReference type="EMBL" id="UTI63744.1"/>
    </source>
</evidence>
<organism evidence="1 2">
    <name type="scientific">Paraconexibacter antarcticus</name>
    <dbReference type="NCBI Taxonomy" id="2949664"/>
    <lineage>
        <taxon>Bacteria</taxon>
        <taxon>Bacillati</taxon>
        <taxon>Actinomycetota</taxon>
        <taxon>Thermoleophilia</taxon>
        <taxon>Solirubrobacterales</taxon>
        <taxon>Paraconexibacteraceae</taxon>
        <taxon>Paraconexibacter</taxon>
    </lineage>
</organism>
<keyword evidence="2" id="KW-1185">Reference proteome</keyword>
<proteinExistence type="predicted"/>
<reference evidence="1 2" key="1">
    <citation type="submission" date="2022-06" db="EMBL/GenBank/DDBJ databases">
        <title>Paraconexibacter antarcticus.</title>
        <authorList>
            <person name="Kim C.S."/>
        </authorList>
    </citation>
    <scope>NUCLEOTIDE SEQUENCE [LARGE SCALE GENOMIC DNA]</scope>
    <source>
        <strain evidence="1 2">02-257</strain>
    </source>
</reference>
<name>A0ABY5DT69_9ACTN</name>
<dbReference type="RefSeq" id="WP_254570466.1">
    <property type="nucleotide sequence ID" value="NZ_CP098502.1"/>
</dbReference>
<dbReference type="SUPFAM" id="SSF159245">
    <property type="entry name" value="AttH-like"/>
    <property type="match status" value="1"/>
</dbReference>
<gene>
    <name evidence="1" type="ORF">NBH00_20665</name>
</gene>